<name>A0A7J7MQ93_9MAGN</name>
<keyword evidence="4" id="KW-1185">Reference proteome</keyword>
<dbReference type="PANTHER" id="PTHR12947">
    <property type="entry name" value="AMSH-LIKE PROTEASE"/>
    <property type="match status" value="1"/>
</dbReference>
<protein>
    <recommendedName>
        <fullName evidence="2">USP8 dimerisation domain-containing protein</fullName>
    </recommendedName>
</protein>
<dbReference type="GO" id="GO:0070536">
    <property type="term" value="P:protein K63-linked deubiquitination"/>
    <property type="evidence" value="ECO:0007669"/>
    <property type="project" value="TreeGrafter"/>
</dbReference>
<evidence type="ECO:0000256" key="1">
    <source>
        <dbReference type="SAM" id="MobiDB-lite"/>
    </source>
</evidence>
<reference evidence="3 4" key="1">
    <citation type="journal article" date="2020" name="IScience">
        <title>Genome Sequencing of the Endangered Kingdonia uniflora (Circaeasteraceae, Ranunculales) Reveals Potential Mechanisms of Evolutionary Specialization.</title>
        <authorList>
            <person name="Sun Y."/>
            <person name="Deng T."/>
            <person name="Zhang A."/>
            <person name="Moore M.J."/>
            <person name="Landis J.B."/>
            <person name="Lin N."/>
            <person name="Zhang H."/>
            <person name="Zhang X."/>
            <person name="Huang J."/>
            <person name="Zhang X."/>
            <person name="Sun H."/>
            <person name="Wang H."/>
        </authorList>
    </citation>
    <scope>NUCLEOTIDE SEQUENCE [LARGE SCALE GENOMIC DNA]</scope>
    <source>
        <strain evidence="3">TB1705</strain>
        <tissue evidence="3">Leaf</tissue>
    </source>
</reference>
<feature type="domain" description="USP8 dimerisation" evidence="2">
    <location>
        <begin position="9"/>
        <end position="103"/>
    </location>
</feature>
<dbReference type="FunFam" id="1.20.58.80:FF:000020">
    <property type="entry name" value="AMSH-like ubiquitin thioesterase 3"/>
    <property type="match status" value="1"/>
</dbReference>
<evidence type="ECO:0000313" key="3">
    <source>
        <dbReference type="EMBL" id="KAF6156997.1"/>
    </source>
</evidence>
<gene>
    <name evidence="3" type="ORF">GIB67_039758</name>
</gene>
<dbReference type="PANTHER" id="PTHR12947:SF18">
    <property type="entry name" value="AMSH-LIKE UBIQUITIN THIOESTERASE 3"/>
    <property type="match status" value="1"/>
</dbReference>
<dbReference type="InterPro" id="IPR015063">
    <property type="entry name" value="USP8_dimer"/>
</dbReference>
<dbReference type="GO" id="GO:0005768">
    <property type="term" value="C:endosome"/>
    <property type="evidence" value="ECO:0007669"/>
    <property type="project" value="TreeGrafter"/>
</dbReference>
<accession>A0A7J7MQ93</accession>
<evidence type="ECO:0000259" key="2">
    <source>
        <dbReference type="Pfam" id="PF08969"/>
    </source>
</evidence>
<sequence>MKPLERPIDINAMARKVDVDNRIHLHYYYRIADNLLKQACIYREEKNLVDLYLILLRFSSLVSETIPLHRDYQVLLPKHRSIYKKKLWDVIKELESLKSNVHHQVDELNKTCIETHYGGAERFAYNSSSSRKQISSNVDTKQLSGRSTSQSSWKHTNEVNKTFSPNHVPIEKQFQKMDMFSFI</sequence>
<dbReference type="Pfam" id="PF08969">
    <property type="entry name" value="USP8_dimer"/>
    <property type="match status" value="1"/>
</dbReference>
<dbReference type="Gene3D" id="1.20.58.80">
    <property type="entry name" value="Phosphotransferase system, lactose/cellobiose-type IIA subunit"/>
    <property type="match status" value="1"/>
</dbReference>
<evidence type="ECO:0000313" key="4">
    <source>
        <dbReference type="Proteomes" id="UP000541444"/>
    </source>
</evidence>
<dbReference type="GO" id="GO:0071108">
    <property type="term" value="P:protein K48-linked deubiquitination"/>
    <property type="evidence" value="ECO:0007669"/>
    <property type="project" value="TreeGrafter"/>
</dbReference>
<comment type="caution">
    <text evidence="3">The sequence shown here is derived from an EMBL/GenBank/DDBJ whole genome shotgun (WGS) entry which is preliminary data.</text>
</comment>
<feature type="compositionally biased region" description="Polar residues" evidence="1">
    <location>
        <begin position="137"/>
        <end position="160"/>
    </location>
</feature>
<organism evidence="3 4">
    <name type="scientific">Kingdonia uniflora</name>
    <dbReference type="NCBI Taxonomy" id="39325"/>
    <lineage>
        <taxon>Eukaryota</taxon>
        <taxon>Viridiplantae</taxon>
        <taxon>Streptophyta</taxon>
        <taxon>Embryophyta</taxon>
        <taxon>Tracheophyta</taxon>
        <taxon>Spermatophyta</taxon>
        <taxon>Magnoliopsida</taxon>
        <taxon>Ranunculales</taxon>
        <taxon>Circaeasteraceae</taxon>
        <taxon>Kingdonia</taxon>
    </lineage>
</organism>
<proteinExistence type="predicted"/>
<dbReference type="AlphaFoldDB" id="A0A7J7MQ93"/>
<dbReference type="GO" id="GO:0016020">
    <property type="term" value="C:membrane"/>
    <property type="evidence" value="ECO:0007669"/>
    <property type="project" value="TreeGrafter"/>
</dbReference>
<dbReference type="Proteomes" id="UP000541444">
    <property type="component" value="Unassembled WGS sequence"/>
</dbReference>
<dbReference type="EMBL" id="JACGCM010001289">
    <property type="protein sequence ID" value="KAF6156997.1"/>
    <property type="molecule type" value="Genomic_DNA"/>
</dbReference>
<feature type="region of interest" description="Disordered" evidence="1">
    <location>
        <begin position="135"/>
        <end position="160"/>
    </location>
</feature>
<dbReference type="OrthoDB" id="3640at2759"/>